<evidence type="ECO:0000259" key="4">
    <source>
        <dbReference type="Pfam" id="PF00358"/>
    </source>
</evidence>
<comment type="caution">
    <text evidence="5">The sequence shown here is derived from an EMBL/GenBank/DDBJ whole genome shotgun (WGS) entry which is preliminary data.</text>
</comment>
<accession>A0A0J9BEB0</accession>
<evidence type="ECO:0000256" key="3">
    <source>
        <dbReference type="ARBA" id="ARBA00022679"/>
    </source>
</evidence>
<dbReference type="SUPFAM" id="SSF51261">
    <property type="entry name" value="Duplicated hybrid motif"/>
    <property type="match status" value="1"/>
</dbReference>
<evidence type="ECO:0000256" key="2">
    <source>
        <dbReference type="ARBA" id="ARBA00022597"/>
    </source>
</evidence>
<name>A0A0J9BEB0_9FIRM</name>
<evidence type="ECO:0000313" key="6">
    <source>
        <dbReference type="Proteomes" id="UP000037392"/>
    </source>
</evidence>
<dbReference type="GO" id="GO:0009401">
    <property type="term" value="P:phosphoenolpyruvate-dependent sugar phosphotransferase system"/>
    <property type="evidence" value="ECO:0007669"/>
    <property type="project" value="InterPro"/>
</dbReference>
<keyword evidence="2" id="KW-0762">Sugar transport</keyword>
<dbReference type="Gene3D" id="2.70.70.10">
    <property type="entry name" value="Glucose Permease (Domain IIA)"/>
    <property type="match status" value="1"/>
</dbReference>
<feature type="domain" description="PTS EIIA type-1" evidence="4">
    <location>
        <begin position="15"/>
        <end position="49"/>
    </location>
</feature>
<proteinExistence type="predicted"/>
<dbReference type="GO" id="GO:0016740">
    <property type="term" value="F:transferase activity"/>
    <property type="evidence" value="ECO:0007669"/>
    <property type="project" value="UniProtKB-KW"/>
</dbReference>
<dbReference type="Pfam" id="PF00358">
    <property type="entry name" value="PTS_EIIA_1"/>
    <property type="match status" value="1"/>
</dbReference>
<protein>
    <recommendedName>
        <fullName evidence="4">PTS EIIA type-1 domain-containing protein</fullName>
    </recommendedName>
</protein>
<dbReference type="InterPro" id="IPR011055">
    <property type="entry name" value="Dup_hybrid_motif"/>
</dbReference>
<reference evidence="5 6" key="1">
    <citation type="submission" date="2011-04" db="EMBL/GenBank/DDBJ databases">
        <title>The Genome Sequence of Clostridium citroniae WAL-19142.</title>
        <authorList>
            <consortium name="The Broad Institute Genome Sequencing Platform"/>
            <person name="Earl A."/>
            <person name="Ward D."/>
            <person name="Feldgarden M."/>
            <person name="Gevers D."/>
            <person name="Warren Y.A."/>
            <person name="Tyrrell K.L."/>
            <person name="Citron D.M."/>
            <person name="Goldstein E.J."/>
            <person name="Daigneault M."/>
            <person name="Allen-Vercoe E."/>
            <person name="Young S.K."/>
            <person name="Zeng Q."/>
            <person name="Gargeya S."/>
            <person name="Fitzgerald M."/>
            <person name="Haas B."/>
            <person name="Abouelleil A."/>
            <person name="Alvarado L."/>
            <person name="Arachchi H.M."/>
            <person name="Berlin A."/>
            <person name="Brown A."/>
            <person name="Chapman S.B."/>
            <person name="Chen Z."/>
            <person name="Dunbar C."/>
            <person name="Freedman E."/>
            <person name="Gearin G."/>
            <person name="Gellesch M."/>
            <person name="Goldberg J."/>
            <person name="Griggs A."/>
            <person name="Gujja S."/>
            <person name="Heilman E.R."/>
            <person name="Heiman D."/>
            <person name="Howarth C."/>
            <person name="Larson L."/>
            <person name="Lui A."/>
            <person name="MacDonald P.J."/>
            <person name="Mehta T."/>
            <person name="Montmayeur A."/>
            <person name="Murphy C."/>
            <person name="Neiman D."/>
            <person name="Pearson M."/>
            <person name="Priest M."/>
            <person name="Roberts A."/>
            <person name="Saif S."/>
            <person name="Shea T."/>
            <person name="Shenoy N."/>
            <person name="Sisk P."/>
            <person name="Stolte C."/>
            <person name="Sykes S."/>
            <person name="White J."/>
            <person name="Yandava C."/>
            <person name="Wortman J."/>
            <person name="Nusbaum C."/>
            <person name="Birren B."/>
        </authorList>
    </citation>
    <scope>NUCLEOTIDE SEQUENCE [LARGE SCALE GENOMIC DNA]</scope>
    <source>
        <strain evidence="5 6">WAL-19142</strain>
    </source>
</reference>
<organism evidence="5 6">
    <name type="scientific">[Clostridium] citroniae WAL-19142</name>
    <dbReference type="NCBI Taxonomy" id="742734"/>
    <lineage>
        <taxon>Bacteria</taxon>
        <taxon>Bacillati</taxon>
        <taxon>Bacillota</taxon>
        <taxon>Clostridia</taxon>
        <taxon>Lachnospirales</taxon>
        <taxon>Lachnospiraceae</taxon>
        <taxon>Enterocloster</taxon>
    </lineage>
</organism>
<gene>
    <name evidence="5" type="ORF">HMPREF9470_05475</name>
</gene>
<keyword evidence="1" id="KW-0813">Transport</keyword>
<dbReference type="EMBL" id="ADLK01000057">
    <property type="protein sequence ID" value="KMW10912.1"/>
    <property type="molecule type" value="Genomic_DNA"/>
</dbReference>
<dbReference type="InterPro" id="IPR001127">
    <property type="entry name" value="PTS_EIIA_1_perm"/>
</dbReference>
<dbReference type="Proteomes" id="UP000037392">
    <property type="component" value="Unassembled WGS sequence"/>
</dbReference>
<evidence type="ECO:0000313" key="5">
    <source>
        <dbReference type="EMBL" id="KMW10912.1"/>
    </source>
</evidence>
<evidence type="ECO:0000256" key="1">
    <source>
        <dbReference type="ARBA" id="ARBA00022448"/>
    </source>
</evidence>
<sequence>MENGSGTKGLQSERGLDTVKLQGEGIELLASPGQDVKTGDPILRLDRDMKIVFSRGSLVKITKVINNNSVVALADNGNPWPWEQFRNSRRVLWNSRYR</sequence>
<dbReference type="AlphaFoldDB" id="A0A0J9BEB0"/>
<keyword evidence="3" id="KW-0808">Transferase</keyword>